<feature type="region of interest" description="Disordered" evidence="1">
    <location>
        <begin position="1039"/>
        <end position="1086"/>
    </location>
</feature>
<feature type="compositionally biased region" description="Low complexity" evidence="1">
    <location>
        <begin position="1040"/>
        <end position="1051"/>
    </location>
</feature>
<feature type="region of interest" description="Disordered" evidence="1">
    <location>
        <begin position="991"/>
        <end position="1025"/>
    </location>
</feature>
<comment type="caution">
    <text evidence="2">The sequence shown here is derived from an EMBL/GenBank/DDBJ whole genome shotgun (WGS) entry which is preliminary data.</text>
</comment>
<evidence type="ECO:0000313" key="3">
    <source>
        <dbReference type="Proteomes" id="UP000646053"/>
    </source>
</evidence>
<gene>
    <name evidence="2" type="ORF">GS601_17265</name>
</gene>
<dbReference type="RefSeq" id="WP_162424542.1">
    <property type="nucleotide sequence ID" value="NZ_WVIE01000023.1"/>
</dbReference>
<dbReference type="NCBIfam" id="NF041539">
    <property type="entry name" value="choice_anch_R"/>
    <property type="match status" value="1"/>
</dbReference>
<organism evidence="2 3">
    <name type="scientific">Myxacorys almedinensis A</name>
    <dbReference type="NCBI Taxonomy" id="2690445"/>
    <lineage>
        <taxon>Bacteria</taxon>
        <taxon>Bacillati</taxon>
        <taxon>Cyanobacteriota</taxon>
        <taxon>Cyanophyceae</taxon>
        <taxon>Leptolyngbyales</taxon>
        <taxon>Leptolyngbyaceae</taxon>
        <taxon>Myxacorys</taxon>
        <taxon>Myxacorys almedinensis</taxon>
    </lineage>
</organism>
<reference evidence="2" key="1">
    <citation type="submission" date="2019-12" db="EMBL/GenBank/DDBJ databases">
        <title>High-Quality draft genome sequences of three cyanobacteria isolated from the limestone walls of the Old Cathedral of Coimbra.</title>
        <authorList>
            <person name="Tiago I."/>
            <person name="Soares F."/>
            <person name="Portugal A."/>
        </authorList>
    </citation>
    <scope>NUCLEOTIDE SEQUENCE</scope>
    <source>
        <strain evidence="2">A</strain>
    </source>
</reference>
<proteinExistence type="predicted"/>
<keyword evidence="3" id="KW-1185">Reference proteome</keyword>
<evidence type="ECO:0000313" key="2">
    <source>
        <dbReference type="EMBL" id="NDJ19013.1"/>
    </source>
</evidence>
<name>A0A8J7Z6L3_9CYAN</name>
<dbReference type="EMBL" id="WVIE01000023">
    <property type="protein sequence ID" value="NDJ19013.1"/>
    <property type="molecule type" value="Genomic_DNA"/>
</dbReference>
<sequence length="1189" mass="128209">MQLYTEYLGDRDPFVGDRTVWLRSLPVDATITQATLTLAPSSSGTPFEEVLDFTQTDHPLGTIKTEGTGFVEVDFHARRTLTHIQGDGLLGASLQVDLGGAYVDISDRGTIRSSDDSPFSFPASGQLPALTVNRFKLTQTGTTNPTIERITVRSVPTNLSVRLGQLAPFWTQLGESAIAQTSPDFAAILNAVLVDAATENGFYVIPFVVHSDTIARLNINLQIDYILEQRVLPDYLPEVTIPYDFSTLPGIDEALTTVTLPRNAVAIAGKTQAQIRGEFQSTRIALGQVGEDAIATPSREPISAITVSPKLTLAHPFQSGQEIEVTAIDLSLANTKPGLAGLQVAIQSDADGKPSGEVLTSADVKVAKPLPNQTSWGSATLPNSFRVLPNVRYWMVLQSLVGQASWSINRGTEPGLQSSTDGGFSWRVATLAEQPAPFAALFRLRNLPDRFTVPVQVQIGKGIEAVRQRLDEFAPLGRIEFQFDFAAELNQYLASSSAASPCGTGDLLVNGDFSDPLLDDATRKLFGVDAARVESSGGYSTYYTQPPTIAGTIDLSRGINLSVERFIVLALDNGKPIRIDCAGQIPSRTQLSEITQAINTAVRRQDAASAVQLSEPPRTVLSVRSGGAWQSQSRLSPSQPTSVELLPWCSTKLPTGWQGTAGHVHRMKLTDGTGRVIVVLASPTLLNTSDAPNQPTPLFCFPTQPQTGNTTSIQAATLSQRINCTAGCTYLLQFAFGVITGSSTSSPRWEIVWLNAKGDELQTDGDAIAITARLQREERPPWVQTAKVTAPATATQADIRFSCSAFGGLWLSAVSFVPTVEAIDNGTFTRSDQADVPSGWQLLGGWIENTERGEILSGRGPEDAVLAQSIPVVAQASYELHITAYLSDHPTPSLERSHSRLELHWIGISTPPIVLLLDTPDFSLRSWTGTVPAGVTTAEIRLIQPQDQGDLLVESISLSRLDSISLPIVFLAETPGQLTVSDLRVAYDSHNPPTLSPGVASQLRSASIASRSLPPRQPTPMQPQPLLAGTVVQPLLAQTPPAESPSQQPPSEEAEPPPSDELPELPPPPFPDHAVSSEDNGGFTSSLFRRATGTHKQSKLMAAPSRLPVDRVAISPQSIRPTPKPVSQPLQHQPIISTKVFARVLRKIKRWLLRLVQKLARKLSSATTFSPVHHQQSRIAKAKTPTHRF</sequence>
<accession>A0A8J7Z6L3</accession>
<feature type="compositionally biased region" description="Polar residues" evidence="1">
    <location>
        <begin position="1077"/>
        <end position="1086"/>
    </location>
</feature>
<feature type="compositionally biased region" description="Pro residues" evidence="1">
    <location>
        <begin position="1056"/>
        <end position="1071"/>
    </location>
</feature>
<dbReference type="AlphaFoldDB" id="A0A8J7Z6L3"/>
<protein>
    <submittedName>
        <fullName evidence="2">Uncharacterized protein</fullName>
    </submittedName>
</protein>
<evidence type="ECO:0000256" key="1">
    <source>
        <dbReference type="SAM" id="MobiDB-lite"/>
    </source>
</evidence>
<dbReference type="Proteomes" id="UP000646053">
    <property type="component" value="Unassembled WGS sequence"/>
</dbReference>